<keyword evidence="10" id="KW-1185">Reference proteome</keyword>
<sequence>MKRKYPQSTATTDSTIRRVIDSATTEHVAFSQDVNAKDGKDDNDDIIDDDYDLFDEIFSHHILNDKITLHQSRETPDSQNQIIASPQRASNYTRKSSSLPQRFIISYPPDVRPQQSCSLSQEKGLPWVQQFPPSNLDELAVHKKKVSDVKNWLVNSFHRSGRQLLVLRGPAGSGKTTTISLLSKVLDFDILEWKNPSTSELVTTTHISAASRFEEFLGRGNEFGGLDLSGVNGSPVTVTDDRIASTSKRRIILIEEYPTLTGQSTNLPAFRLTLQKCLSAKPEQAKTESGEPVTSPIVIIVSETLLDSQSSQSDKLTVHRLLGPELYNHPRTSIIDFNAIAPTIMYKALNLVLEKKASISDREAPPSSAILHSISKIGDIRSAISSLQFLCLKSEDFQPANTSISAVKSKRGRTTLTSIERETLQLVTQREASLGLFHAVGKVVYNKRADVVSMTGRRPVLPPEHLTHHGRPQLSQVCVNELVDETGTDYQTFVSTLHENYVPSCNGSSFTEYLDGCISALSDSDVLSPRLQGQRRPWGSVDGTGVDILRQNDISYQVAALGILFALPCPVMRSTPSKKGLGHTISTYSMFFPTSLRLIRDREEIQGLVSLWSSRLLDQFSWPKFGSMVGASGSLSGAANRAANGNHGIESKMVLTRISRNDLILHQLPYLSMLTICMESSKELKRITEIAASEFQTNAMENKNYESDGLSFMTPGVNRRYSLLKGSALNAHQRTSHAGLQPLLALEGIPIPIDDDIIDEI</sequence>
<comment type="caution">
    <text evidence="9">The sequence shown here is derived from an EMBL/GenBank/DDBJ whole genome shotgun (WGS) entry which is preliminary data.</text>
</comment>
<dbReference type="GO" id="GO:0006281">
    <property type="term" value="P:DNA repair"/>
    <property type="evidence" value="ECO:0007669"/>
    <property type="project" value="InterPro"/>
</dbReference>
<dbReference type="InterPro" id="IPR004582">
    <property type="entry name" value="Checkpoint_prot_Rad17_Rad24"/>
</dbReference>
<evidence type="ECO:0000256" key="6">
    <source>
        <dbReference type="ARBA" id="ARBA00023242"/>
    </source>
</evidence>
<dbReference type="EMBL" id="MSFL01000046">
    <property type="protein sequence ID" value="PWY66341.1"/>
    <property type="molecule type" value="Genomic_DNA"/>
</dbReference>
<dbReference type="Pfam" id="PF25812">
    <property type="entry name" value="RAD24_helical"/>
    <property type="match status" value="1"/>
</dbReference>
<comment type="subcellular location">
    <subcellularLocation>
        <location evidence="1">Nucleus</location>
    </subcellularLocation>
</comment>
<dbReference type="OrthoDB" id="10265971at2759"/>
<evidence type="ECO:0000313" key="9">
    <source>
        <dbReference type="EMBL" id="PWY66341.1"/>
    </source>
</evidence>
<dbReference type="InterPro" id="IPR027417">
    <property type="entry name" value="P-loop_NTPase"/>
</dbReference>
<reference evidence="9 10" key="1">
    <citation type="submission" date="2016-12" db="EMBL/GenBank/DDBJ databases">
        <title>The genomes of Aspergillus section Nigri reveals drivers in fungal speciation.</title>
        <authorList>
            <consortium name="DOE Joint Genome Institute"/>
            <person name="Vesth T.C."/>
            <person name="Nybo J."/>
            <person name="Theobald S."/>
            <person name="Brandl J."/>
            <person name="Frisvad J.C."/>
            <person name="Nielsen K.F."/>
            <person name="Lyhne E.K."/>
            <person name="Kogle M.E."/>
            <person name="Kuo A."/>
            <person name="Riley R."/>
            <person name="Clum A."/>
            <person name="Nolan M."/>
            <person name="Lipzen A."/>
            <person name="Salamov A."/>
            <person name="Henrissat B."/>
            <person name="Wiebenga A."/>
            <person name="De Vries R.P."/>
            <person name="Grigoriev I.V."/>
            <person name="Mortensen U.H."/>
            <person name="Andersen M.R."/>
            <person name="Baker S.E."/>
        </authorList>
    </citation>
    <scope>NUCLEOTIDE SEQUENCE [LARGE SCALE GENOMIC DNA]</scope>
    <source>
        <strain evidence="9 10">CBS 117.55</strain>
    </source>
</reference>
<dbReference type="PANTHER" id="PTHR12172:SF0">
    <property type="entry name" value="CELL CYCLE CHECKPOINT PROTEIN RAD17"/>
    <property type="match status" value="1"/>
</dbReference>
<keyword evidence="7" id="KW-0131">Cell cycle</keyword>
<dbReference type="GO" id="GO:0000077">
    <property type="term" value="P:DNA damage checkpoint signaling"/>
    <property type="evidence" value="ECO:0007669"/>
    <property type="project" value="TreeGrafter"/>
</dbReference>
<evidence type="ECO:0000256" key="5">
    <source>
        <dbReference type="ARBA" id="ARBA00022840"/>
    </source>
</evidence>
<dbReference type="GO" id="GO:0003689">
    <property type="term" value="F:DNA clamp loader activity"/>
    <property type="evidence" value="ECO:0007669"/>
    <property type="project" value="TreeGrafter"/>
</dbReference>
<gene>
    <name evidence="9" type="ORF">BO70DRAFT_366546</name>
</gene>
<dbReference type="VEuPathDB" id="FungiDB:BO70DRAFT_366546"/>
<name>A0A317UYK4_9EURO</name>
<dbReference type="InterPro" id="IPR057927">
    <property type="entry name" value="RAD24-like_helical"/>
</dbReference>
<dbReference type="GO" id="GO:0005524">
    <property type="term" value="F:ATP binding"/>
    <property type="evidence" value="ECO:0007669"/>
    <property type="project" value="UniProtKB-KW"/>
</dbReference>
<evidence type="ECO:0000256" key="4">
    <source>
        <dbReference type="ARBA" id="ARBA00022763"/>
    </source>
</evidence>
<evidence type="ECO:0000256" key="3">
    <source>
        <dbReference type="ARBA" id="ARBA00022741"/>
    </source>
</evidence>
<dbReference type="RefSeq" id="XP_025394762.1">
    <property type="nucleotide sequence ID" value="XM_025544360.1"/>
</dbReference>
<evidence type="ECO:0000256" key="1">
    <source>
        <dbReference type="ARBA" id="ARBA00004123"/>
    </source>
</evidence>
<accession>A0A317UYK4</accession>
<evidence type="ECO:0000256" key="2">
    <source>
        <dbReference type="ARBA" id="ARBA00006168"/>
    </source>
</evidence>
<dbReference type="GO" id="GO:0033314">
    <property type="term" value="P:mitotic DNA replication checkpoint signaling"/>
    <property type="evidence" value="ECO:0007669"/>
    <property type="project" value="TreeGrafter"/>
</dbReference>
<organism evidence="9 10">
    <name type="scientific">Aspergillus heteromorphus CBS 117.55</name>
    <dbReference type="NCBI Taxonomy" id="1448321"/>
    <lineage>
        <taxon>Eukaryota</taxon>
        <taxon>Fungi</taxon>
        <taxon>Dikarya</taxon>
        <taxon>Ascomycota</taxon>
        <taxon>Pezizomycotina</taxon>
        <taxon>Eurotiomycetes</taxon>
        <taxon>Eurotiomycetidae</taxon>
        <taxon>Eurotiales</taxon>
        <taxon>Aspergillaceae</taxon>
        <taxon>Aspergillus</taxon>
        <taxon>Aspergillus subgen. Circumdati</taxon>
    </lineage>
</organism>
<feature type="domain" description="Checkpoint protein RAD24-like helical bundle" evidence="8">
    <location>
        <begin position="431"/>
        <end position="530"/>
    </location>
</feature>
<dbReference type="PANTHER" id="PTHR12172">
    <property type="entry name" value="CELL CYCLE CHECKPOINT PROTEIN RAD17"/>
    <property type="match status" value="1"/>
</dbReference>
<dbReference type="SUPFAM" id="SSF52540">
    <property type="entry name" value="P-loop containing nucleoside triphosphate hydrolases"/>
    <property type="match status" value="1"/>
</dbReference>
<comment type="similarity">
    <text evidence="2">Belongs to the rad17/RAD24 family.</text>
</comment>
<keyword evidence="4" id="KW-0227">DNA damage</keyword>
<dbReference type="Pfam" id="PF03215">
    <property type="entry name" value="Rad17"/>
    <property type="match status" value="1"/>
</dbReference>
<dbReference type="AlphaFoldDB" id="A0A317UYK4"/>
<keyword evidence="3" id="KW-0547">Nucleotide-binding</keyword>
<proteinExistence type="inferred from homology"/>
<evidence type="ECO:0000313" key="10">
    <source>
        <dbReference type="Proteomes" id="UP000247233"/>
    </source>
</evidence>
<keyword evidence="5" id="KW-0067">ATP-binding</keyword>
<dbReference type="GO" id="GO:0005634">
    <property type="term" value="C:nucleus"/>
    <property type="evidence" value="ECO:0007669"/>
    <property type="project" value="UniProtKB-SubCell"/>
</dbReference>
<protein>
    <recommendedName>
        <fullName evidence="8">Checkpoint protein RAD24-like helical bundle domain-containing protein</fullName>
    </recommendedName>
</protein>
<evidence type="ECO:0000259" key="8">
    <source>
        <dbReference type="Pfam" id="PF25812"/>
    </source>
</evidence>
<dbReference type="GeneID" id="37066597"/>
<dbReference type="Gene3D" id="3.40.50.300">
    <property type="entry name" value="P-loop containing nucleotide triphosphate hydrolases"/>
    <property type="match status" value="1"/>
</dbReference>
<dbReference type="GO" id="GO:0003682">
    <property type="term" value="F:chromatin binding"/>
    <property type="evidence" value="ECO:0007669"/>
    <property type="project" value="TreeGrafter"/>
</dbReference>
<dbReference type="Proteomes" id="UP000247233">
    <property type="component" value="Unassembled WGS sequence"/>
</dbReference>
<keyword evidence="6" id="KW-0539">Nucleus</keyword>
<evidence type="ECO:0000256" key="7">
    <source>
        <dbReference type="ARBA" id="ARBA00023306"/>
    </source>
</evidence>
<dbReference type="STRING" id="1448321.A0A317UYK4"/>